<evidence type="ECO:0000259" key="6">
    <source>
        <dbReference type="Pfam" id="PF01229"/>
    </source>
</evidence>
<gene>
    <name evidence="7" type="primary">xynB_3</name>
    <name evidence="7" type="ORF">Pla123a_31600</name>
</gene>
<sequence precursor="true">MNNLSMTLAAALLLTPLAPLSAAEPFDVQVSIDPAETIGPLRPIWRFFGADEPNYVYMKDGEKLTGELGALRPGSVFFRPHNLLTSGDKTPALKWGSSNAYTYDNDGRPVYDWEVVDRIFDTLIAGGVKPYVEVGFMPEVLSRQPTPYRHEWRPGLPYSDIMTGWRQPPKDFAEWENLVYEMAKHCAERYGAQEAASWYWETWNEANMHPGGYWGGTREEFLRLHDHTIAGVRRALPEARVGGPHSAGDGGEFTRAFLEHCLRGKNAATGGEGTPLDFIAFHAKGAPRWEDDHIRMGIAQQLATVDRGFKIVASFPELRETPIIIGECDPEGCAACQGRQFSYRNGTVYSSYTAASFARLHQLADKRGVRLEGALTWAFEFEDQPYFAGFRQLASNGVALPVLNVFRLFSRMGGERVASESSHQTPLDEIIEKGVRDRPDVGCLASVQGERLWVLVWHYHDDDLPGADASVTVSLPSDSVQRVANAWRVDEDHANSYAAWQAMGSPGAPNSEQYRRLQAASRLEALPGTELRNTEGKRAELSTIVPRQGVALFEFELAKSDG</sequence>
<feature type="chain" id="PRO_5023100252" evidence="5">
    <location>
        <begin position="23"/>
        <end position="562"/>
    </location>
</feature>
<dbReference type="EMBL" id="SJPO01000007">
    <property type="protein sequence ID" value="TWT75650.1"/>
    <property type="molecule type" value="Genomic_DNA"/>
</dbReference>
<dbReference type="PANTHER" id="PTHR12631:SF8">
    <property type="entry name" value="ALPHA-L-IDURONIDASE"/>
    <property type="match status" value="1"/>
</dbReference>
<protein>
    <submittedName>
        <fullName evidence="7">Beta-xylosidase</fullName>
        <ecNumber evidence="7">3.2.1.37</ecNumber>
    </submittedName>
</protein>
<evidence type="ECO:0000256" key="5">
    <source>
        <dbReference type="SAM" id="SignalP"/>
    </source>
</evidence>
<accession>A0A5C5YL59</accession>
<dbReference type="PRINTS" id="PR00745">
    <property type="entry name" value="GLHYDRLASE39"/>
</dbReference>
<dbReference type="SUPFAM" id="SSF51445">
    <property type="entry name" value="(Trans)glycosidases"/>
    <property type="match status" value="1"/>
</dbReference>
<proteinExistence type="inferred from homology"/>
<evidence type="ECO:0000256" key="1">
    <source>
        <dbReference type="ARBA" id="ARBA00008875"/>
    </source>
</evidence>
<dbReference type="AlphaFoldDB" id="A0A5C5YL59"/>
<dbReference type="GO" id="GO:0009044">
    <property type="term" value="F:xylan 1,4-beta-xylosidase activity"/>
    <property type="evidence" value="ECO:0007669"/>
    <property type="project" value="UniProtKB-EC"/>
</dbReference>
<evidence type="ECO:0000313" key="8">
    <source>
        <dbReference type="Proteomes" id="UP000318478"/>
    </source>
</evidence>
<feature type="signal peptide" evidence="5">
    <location>
        <begin position="1"/>
        <end position="22"/>
    </location>
</feature>
<dbReference type="Gene3D" id="2.60.40.1500">
    <property type="entry name" value="Glycosyl hydrolase domain, family 39"/>
    <property type="match status" value="1"/>
</dbReference>
<dbReference type="Proteomes" id="UP000318478">
    <property type="component" value="Unassembled WGS sequence"/>
</dbReference>
<comment type="similarity">
    <text evidence="1">Belongs to the glycosyl hydrolase 39 family.</text>
</comment>
<organism evidence="7 8">
    <name type="scientific">Posidoniimonas polymericola</name>
    <dbReference type="NCBI Taxonomy" id="2528002"/>
    <lineage>
        <taxon>Bacteria</taxon>
        <taxon>Pseudomonadati</taxon>
        <taxon>Planctomycetota</taxon>
        <taxon>Planctomycetia</taxon>
        <taxon>Pirellulales</taxon>
        <taxon>Lacipirellulaceae</taxon>
        <taxon>Posidoniimonas</taxon>
    </lineage>
</organism>
<feature type="active site" description="Proton donor" evidence="4">
    <location>
        <position position="205"/>
    </location>
</feature>
<keyword evidence="2 7" id="KW-0378">Hydrolase</keyword>
<keyword evidence="8" id="KW-1185">Reference proteome</keyword>
<evidence type="ECO:0000313" key="7">
    <source>
        <dbReference type="EMBL" id="TWT75650.1"/>
    </source>
</evidence>
<dbReference type="Gene3D" id="3.20.20.80">
    <property type="entry name" value="Glycosidases"/>
    <property type="match status" value="1"/>
</dbReference>
<dbReference type="InterPro" id="IPR017853">
    <property type="entry name" value="GH"/>
</dbReference>
<dbReference type="SUPFAM" id="SSF51011">
    <property type="entry name" value="Glycosyl hydrolase domain"/>
    <property type="match status" value="1"/>
</dbReference>
<dbReference type="OrthoDB" id="9776971at2"/>
<dbReference type="GO" id="GO:0005975">
    <property type="term" value="P:carbohydrate metabolic process"/>
    <property type="evidence" value="ECO:0007669"/>
    <property type="project" value="InterPro"/>
</dbReference>
<evidence type="ECO:0000256" key="4">
    <source>
        <dbReference type="PIRSR" id="PIRSR600514-1"/>
    </source>
</evidence>
<dbReference type="InterPro" id="IPR049166">
    <property type="entry name" value="GH39_cat"/>
</dbReference>
<evidence type="ECO:0000256" key="3">
    <source>
        <dbReference type="ARBA" id="ARBA00023295"/>
    </source>
</evidence>
<keyword evidence="5" id="KW-0732">Signal</keyword>
<dbReference type="InterPro" id="IPR051923">
    <property type="entry name" value="Glycosyl_Hydrolase_39"/>
</dbReference>
<dbReference type="EC" id="3.2.1.37" evidence="7"/>
<evidence type="ECO:0000256" key="2">
    <source>
        <dbReference type="ARBA" id="ARBA00022801"/>
    </source>
</evidence>
<dbReference type="InterPro" id="IPR000514">
    <property type="entry name" value="Glyco_hydro_39"/>
</dbReference>
<dbReference type="RefSeq" id="WP_146588589.1">
    <property type="nucleotide sequence ID" value="NZ_SJPO01000007.1"/>
</dbReference>
<feature type="domain" description="Glycosyl hydrolases family 39 N-terminal catalytic" evidence="6">
    <location>
        <begin position="29"/>
        <end position="522"/>
    </location>
</feature>
<keyword evidence="3 7" id="KW-0326">Glycosidase</keyword>
<comment type="caution">
    <text evidence="7">The sequence shown here is derived from an EMBL/GenBank/DDBJ whole genome shotgun (WGS) entry which is preliminary data.</text>
</comment>
<name>A0A5C5YL59_9BACT</name>
<dbReference type="Pfam" id="PF01229">
    <property type="entry name" value="Glyco_hydro_39"/>
    <property type="match status" value="1"/>
</dbReference>
<dbReference type="PANTHER" id="PTHR12631">
    <property type="entry name" value="ALPHA-L-IDURONIDASE"/>
    <property type="match status" value="1"/>
</dbReference>
<reference evidence="7 8" key="1">
    <citation type="submission" date="2019-02" db="EMBL/GenBank/DDBJ databases">
        <title>Deep-cultivation of Planctomycetes and their phenomic and genomic characterization uncovers novel biology.</title>
        <authorList>
            <person name="Wiegand S."/>
            <person name="Jogler M."/>
            <person name="Boedeker C."/>
            <person name="Pinto D."/>
            <person name="Vollmers J."/>
            <person name="Rivas-Marin E."/>
            <person name="Kohn T."/>
            <person name="Peeters S.H."/>
            <person name="Heuer A."/>
            <person name="Rast P."/>
            <person name="Oberbeckmann S."/>
            <person name="Bunk B."/>
            <person name="Jeske O."/>
            <person name="Meyerdierks A."/>
            <person name="Storesund J.E."/>
            <person name="Kallscheuer N."/>
            <person name="Luecker S."/>
            <person name="Lage O.M."/>
            <person name="Pohl T."/>
            <person name="Merkel B.J."/>
            <person name="Hornburger P."/>
            <person name="Mueller R.-W."/>
            <person name="Bruemmer F."/>
            <person name="Labrenz M."/>
            <person name="Spormann A.M."/>
            <person name="Op Den Camp H."/>
            <person name="Overmann J."/>
            <person name="Amann R."/>
            <person name="Jetten M.S.M."/>
            <person name="Mascher T."/>
            <person name="Medema M.H."/>
            <person name="Devos D.P."/>
            <person name="Kaster A.-K."/>
            <person name="Ovreas L."/>
            <person name="Rohde M."/>
            <person name="Galperin M.Y."/>
            <person name="Jogler C."/>
        </authorList>
    </citation>
    <scope>NUCLEOTIDE SEQUENCE [LARGE SCALE GENOMIC DNA]</scope>
    <source>
        <strain evidence="7 8">Pla123a</strain>
    </source>
</reference>